<protein>
    <submittedName>
        <fullName evidence="2">Uncharacterized protein</fullName>
    </submittedName>
</protein>
<accession>A0A1M5TNJ7</accession>
<evidence type="ECO:0000313" key="3">
    <source>
        <dbReference type="Proteomes" id="UP000184139"/>
    </source>
</evidence>
<dbReference type="AlphaFoldDB" id="A0A1M5TNJ7"/>
<organism evidence="2 3">
    <name type="scientific">Desulfofustis glycolicus DSM 9705</name>
    <dbReference type="NCBI Taxonomy" id="1121409"/>
    <lineage>
        <taxon>Bacteria</taxon>
        <taxon>Pseudomonadati</taxon>
        <taxon>Thermodesulfobacteriota</taxon>
        <taxon>Desulfobulbia</taxon>
        <taxon>Desulfobulbales</taxon>
        <taxon>Desulfocapsaceae</taxon>
        <taxon>Desulfofustis</taxon>
    </lineage>
</organism>
<dbReference type="RefSeq" id="WP_073373552.1">
    <property type="nucleotide sequence ID" value="NZ_FQXS01000003.1"/>
</dbReference>
<feature type="compositionally biased region" description="Low complexity" evidence="1">
    <location>
        <begin position="175"/>
        <end position="190"/>
    </location>
</feature>
<dbReference type="STRING" id="1121409.SAMN02745124_00822"/>
<feature type="compositionally biased region" description="Polar residues" evidence="1">
    <location>
        <begin position="1"/>
        <end position="10"/>
    </location>
</feature>
<dbReference type="EMBL" id="FQXS01000003">
    <property type="protein sequence ID" value="SHH52250.1"/>
    <property type="molecule type" value="Genomic_DNA"/>
</dbReference>
<feature type="region of interest" description="Disordered" evidence="1">
    <location>
        <begin position="175"/>
        <end position="199"/>
    </location>
</feature>
<sequence length="199" mass="19819">MSTQKETVVPTTDGAAAPDSLGRRKAVKTLIAGAGALAAYHVLPAKWSKPFIGSIFVPAHAATSGPAALTLNDPCTIVLLRGDRSSDTNDVRVEGFVTPATPGLAVSIETHAYMGPGNTLPAPGFTNNTTTDAAGTFSVTVTVLGGPGKYSIGAVTTVTGASGSASCFVTVPETTTTAPPTTTGTSTTSSTPPPSTTVV</sequence>
<keyword evidence="3" id="KW-1185">Reference proteome</keyword>
<dbReference type="Proteomes" id="UP000184139">
    <property type="component" value="Unassembled WGS sequence"/>
</dbReference>
<dbReference type="OrthoDB" id="5436587at2"/>
<gene>
    <name evidence="2" type="ORF">SAMN02745124_00822</name>
</gene>
<feature type="region of interest" description="Disordered" evidence="1">
    <location>
        <begin position="1"/>
        <end position="20"/>
    </location>
</feature>
<name>A0A1M5TNJ7_9BACT</name>
<evidence type="ECO:0000256" key="1">
    <source>
        <dbReference type="SAM" id="MobiDB-lite"/>
    </source>
</evidence>
<proteinExistence type="predicted"/>
<reference evidence="2 3" key="1">
    <citation type="submission" date="2016-11" db="EMBL/GenBank/DDBJ databases">
        <authorList>
            <person name="Jaros S."/>
            <person name="Januszkiewicz K."/>
            <person name="Wedrychowicz H."/>
        </authorList>
    </citation>
    <scope>NUCLEOTIDE SEQUENCE [LARGE SCALE GENOMIC DNA]</scope>
    <source>
        <strain evidence="2 3">DSM 9705</strain>
    </source>
</reference>
<evidence type="ECO:0000313" key="2">
    <source>
        <dbReference type="EMBL" id="SHH52250.1"/>
    </source>
</evidence>